<dbReference type="SUPFAM" id="SSF52540">
    <property type="entry name" value="P-loop containing nucleoside triphosphate hydrolases"/>
    <property type="match status" value="1"/>
</dbReference>
<dbReference type="Proteomes" id="UP000323664">
    <property type="component" value="Unassembled WGS sequence"/>
</dbReference>
<dbReference type="GO" id="GO:0043531">
    <property type="term" value="F:ADP binding"/>
    <property type="evidence" value="ECO:0007669"/>
    <property type="project" value="InterPro"/>
</dbReference>
<dbReference type="Pfam" id="PF13289">
    <property type="entry name" value="SIR2_2"/>
    <property type="match status" value="1"/>
</dbReference>
<dbReference type="EMBL" id="RIAS01000001">
    <property type="protein sequence ID" value="KAA8782365.1"/>
    <property type="molecule type" value="Genomic_DNA"/>
</dbReference>
<evidence type="ECO:0000313" key="2">
    <source>
        <dbReference type="EMBL" id="KAA8782365.1"/>
    </source>
</evidence>
<accession>A0A5M9WLN0</accession>
<dbReference type="AlphaFoldDB" id="A0A5M9WLN0"/>
<name>A0A5M9WLN0_PAEAM</name>
<evidence type="ECO:0000313" key="3">
    <source>
        <dbReference type="Proteomes" id="UP000323664"/>
    </source>
</evidence>
<feature type="domain" description="AAA+ ATPase" evidence="1">
    <location>
        <begin position="479"/>
        <end position="620"/>
    </location>
</feature>
<protein>
    <recommendedName>
        <fullName evidence="1">AAA+ ATPase domain-containing protein</fullName>
    </recommendedName>
</protein>
<dbReference type="Pfam" id="PF00931">
    <property type="entry name" value="NB-ARC"/>
    <property type="match status" value="1"/>
</dbReference>
<dbReference type="PRINTS" id="PR00364">
    <property type="entry name" value="DISEASERSIST"/>
</dbReference>
<dbReference type="InterPro" id="IPR003593">
    <property type="entry name" value="AAA+_ATPase"/>
</dbReference>
<dbReference type="OrthoDB" id="5521101at2"/>
<dbReference type="PANTHER" id="PTHR47691:SF3">
    <property type="entry name" value="HTH-TYPE TRANSCRIPTIONAL REGULATOR RV0890C-RELATED"/>
    <property type="match status" value="1"/>
</dbReference>
<proteinExistence type="predicted"/>
<dbReference type="Gene3D" id="3.40.50.300">
    <property type="entry name" value="P-loop containing nucleotide triphosphate hydrolases"/>
    <property type="match status" value="1"/>
</dbReference>
<reference evidence="2 3" key="1">
    <citation type="journal article" date="2019" name="J. Ind. Microbiol. Biotechnol.">
        <title>Paenibacillus amylolyticus 27C64 has a diverse set of carbohydrate-active enzymes and complete pectin deconstruction system.</title>
        <authorList>
            <person name="Keggi C."/>
            <person name="Doran-Peterson J."/>
        </authorList>
    </citation>
    <scope>NUCLEOTIDE SEQUENCE [LARGE SCALE GENOMIC DNA]</scope>
    <source>
        <strain evidence="2 3">27C64</strain>
    </source>
</reference>
<dbReference type="InterPro" id="IPR002182">
    <property type="entry name" value="NB-ARC"/>
</dbReference>
<dbReference type="SMART" id="SM00382">
    <property type="entry name" value="AAA"/>
    <property type="match status" value="1"/>
</dbReference>
<gene>
    <name evidence="2" type="ORF">EC604_00700</name>
</gene>
<dbReference type="PANTHER" id="PTHR47691">
    <property type="entry name" value="REGULATOR-RELATED"/>
    <property type="match status" value="1"/>
</dbReference>
<dbReference type="InterPro" id="IPR027417">
    <property type="entry name" value="P-loop_NTPase"/>
</dbReference>
<evidence type="ECO:0000259" key="1">
    <source>
        <dbReference type="SMART" id="SM00382"/>
    </source>
</evidence>
<comment type="caution">
    <text evidence="2">The sequence shown here is derived from an EMBL/GenBank/DDBJ whole genome shotgun (WGS) entry which is preliminary data.</text>
</comment>
<sequence>MNQQIIEAIKENKLLLFIGAGFSQPLDFPSWNGLISLVLNELALEDDKYKRLEEVLSTGLFTSLEVLDKIKDKKKQVYEVLYHEIDKSLEGLNLDLHQKVGKISAKIITTNYDRLLETATNFRKVVFDNTFHIANLHEKDNFLLKLHGCIENPEKCILFQDDYDQLYKETAAIEKLKNLIADHTILFIGFSMSDDYVNKQLEYIHTIYKGFSKQHYYLTVESSASEQHGVYPIHLKDWNELSPFLDSLIEIKEDSDQNSGKASKNIVNVTPVRSPSIVKEVSIALLIAAPIDQENNPYFDKVTKHLAKFKVTIKCFYFSTEVLRSLEGFNYIFILTHTVKDKLIIEDQYLKSKLITPQEIEENLITDNLNGIFIFTDKLIRISSSSISIPLAVFWEKDLNGVFFKLFQKKALDNFENGLILNQEMFDLNQVEKGISKNVTRNDDSKQWLSESIDVKNLVNFVGRKTDLEDITRKIIDTNKRVLTIKGSGGIGKTTTVKKVAVELFERGYYIDGIYFIDCEFITNYKSFEYKVAQCFGVESTINLKEHILQNNIELNAIIILDNFETLLYIDEIDEIKSLVTFMCDQVNVVITSREWVQLEFEERHEMRAFTNEEAFQLFGKYYKSVLKSEEIKILKEDILGNLLNNNPLAIKITARNLPKSKNMFILKTDLEEDFFNITKDGYEDIFDDETDVNIERSKSLYQSIAYSYKRLKVNEKLLFELLCLFPDGIHMNNIKKFFSQTYYKLDSKKITDREINSLENKSLIEINKGFIKLQSIIGRFAEHQFLKRSEGEKIDFYKRAFEFMNFQSKMLYKIYEAERAIGLEIFDQNVENFIKSYSYITAFNEDQQNKLEYITTTFLMFDLIHQTQQISGKLEKIQQHFDLPKSNLLFETMLANAKYNEGNFEEGYDRIKKSLPIADMYKLDHSVELERDILNSALEIYIYSNVIEVRKFVKERDFDNYLLTVSLLFSSGEYGKIEELTTSSGKGIPPFTLMEMKYNLDKLEYNELEIVISSSFYRKEYTQLMQTTYVKAKMGKIDKKTINRLVVTNRYTSGLKSLMLALIETDRKKSINFYEKAIHDLQPIRYYYTEAIYHYTKFLLNNSLDNYSLWFDKGFLLAKENQYSFLHHKFNCMRRGLELPYDESQYILSGVYQLDSIIDLDKN</sequence>
<organism evidence="2 3">
    <name type="scientific">Paenibacillus amylolyticus</name>
    <dbReference type="NCBI Taxonomy" id="1451"/>
    <lineage>
        <taxon>Bacteria</taxon>
        <taxon>Bacillati</taxon>
        <taxon>Bacillota</taxon>
        <taxon>Bacilli</taxon>
        <taxon>Bacillales</taxon>
        <taxon>Paenibacillaceae</taxon>
        <taxon>Paenibacillus</taxon>
    </lineage>
</organism>
<dbReference type="RefSeq" id="WP_123062312.1">
    <property type="nucleotide sequence ID" value="NZ_RIAS01000001.1"/>
</dbReference>